<dbReference type="InterPro" id="IPR029044">
    <property type="entry name" value="Nucleotide-diphossugar_trans"/>
</dbReference>
<dbReference type="STRING" id="988821.SAMN05421867_10321"/>
<gene>
    <name evidence="2" type="ORF">SAMN05421867_10321</name>
</gene>
<dbReference type="Pfam" id="PF00535">
    <property type="entry name" value="Glycos_transf_2"/>
    <property type="match status" value="1"/>
</dbReference>
<feature type="domain" description="Glycosyltransferase 2-like" evidence="1">
    <location>
        <begin position="12"/>
        <end position="93"/>
    </location>
</feature>
<dbReference type="OrthoDB" id="9815923at2"/>
<dbReference type="Proteomes" id="UP000199012">
    <property type="component" value="Unassembled WGS sequence"/>
</dbReference>
<proteinExistence type="predicted"/>
<dbReference type="RefSeq" id="WP_090031024.1">
    <property type="nucleotide sequence ID" value="NZ_BONM01000002.1"/>
</dbReference>
<accession>A0A1I0WIE8</accession>
<evidence type="ECO:0000259" key="1">
    <source>
        <dbReference type="Pfam" id="PF00535"/>
    </source>
</evidence>
<dbReference type="PANTHER" id="PTHR43630">
    <property type="entry name" value="POLY-BETA-1,6-N-ACETYL-D-GLUCOSAMINE SYNTHASE"/>
    <property type="match status" value="1"/>
</dbReference>
<sequence length="513" mass="54982">MATRARLSIAAVLIVKDEEDVLRPCLESVGWADEVVVYDTGSTDATVEVARACGARVVEGYWDDDFGAARNRALEHVTADWVLSIDADEVFEGDPHQLRRRLGAGGAPVHSVLQVSTAAPGEHPVGASVIRVHRRGDVHWVGELHEQLVLDGGGPLLVRALPDVVLRHSGYDTDRFAERDKARRNAEIAENDLEAARAEGRPAVEVATREANLARSWVLVGRAQEALDLAERLVAEGHMTRRTTTTLARAMVGAADEASRPDLRERWLERWEETGSNPAEPWAVRATLAAAAGDAPATLEALEHVPTTSVDEDLVRLDRRSLAAAEVWALATVGKTARARRVAVDAAARGFAPGPPMVLLALLGEEALAEVAGAMPAPLWPPFVARCLTEPGTQALRVLDVLVAVRPDSGAALLAASRLHPVMDLEETARWAARLRGAGLEQDCTLVAVACDEAREPRDRAIAAALAYDVWRDVRGADALEDVLELVAPHEEDALLSELSVVAPGLVSRAASA</sequence>
<keyword evidence="2" id="KW-0808">Transferase</keyword>
<dbReference type="PANTHER" id="PTHR43630:SF2">
    <property type="entry name" value="GLYCOSYLTRANSFERASE"/>
    <property type="match status" value="1"/>
</dbReference>
<dbReference type="GO" id="GO:0016740">
    <property type="term" value="F:transferase activity"/>
    <property type="evidence" value="ECO:0007669"/>
    <property type="project" value="UniProtKB-KW"/>
</dbReference>
<dbReference type="InterPro" id="IPR001173">
    <property type="entry name" value="Glyco_trans_2-like"/>
</dbReference>
<evidence type="ECO:0000313" key="2">
    <source>
        <dbReference type="EMBL" id="SFA88401.1"/>
    </source>
</evidence>
<organism evidence="2 3">
    <name type="scientific">Cellulomonas marina</name>
    <dbReference type="NCBI Taxonomy" id="988821"/>
    <lineage>
        <taxon>Bacteria</taxon>
        <taxon>Bacillati</taxon>
        <taxon>Actinomycetota</taxon>
        <taxon>Actinomycetes</taxon>
        <taxon>Micrococcales</taxon>
        <taxon>Cellulomonadaceae</taxon>
        <taxon>Cellulomonas</taxon>
    </lineage>
</organism>
<name>A0A1I0WIE8_9CELL</name>
<dbReference type="AlphaFoldDB" id="A0A1I0WIE8"/>
<dbReference type="Gene3D" id="3.90.550.10">
    <property type="entry name" value="Spore Coat Polysaccharide Biosynthesis Protein SpsA, Chain A"/>
    <property type="match status" value="1"/>
</dbReference>
<reference evidence="2 3" key="1">
    <citation type="submission" date="2016-10" db="EMBL/GenBank/DDBJ databases">
        <authorList>
            <person name="de Groot N.N."/>
        </authorList>
    </citation>
    <scope>NUCLEOTIDE SEQUENCE [LARGE SCALE GENOMIC DNA]</scope>
    <source>
        <strain evidence="2 3">CGMCC 4.6945</strain>
    </source>
</reference>
<protein>
    <submittedName>
        <fullName evidence="2">Glycosyl transferase family 2</fullName>
    </submittedName>
</protein>
<evidence type="ECO:0000313" key="3">
    <source>
        <dbReference type="Proteomes" id="UP000199012"/>
    </source>
</evidence>
<keyword evidence="3" id="KW-1185">Reference proteome</keyword>
<dbReference type="EMBL" id="FOKA01000003">
    <property type="protein sequence ID" value="SFA88401.1"/>
    <property type="molecule type" value="Genomic_DNA"/>
</dbReference>
<dbReference type="SUPFAM" id="SSF53448">
    <property type="entry name" value="Nucleotide-diphospho-sugar transferases"/>
    <property type="match status" value="1"/>
</dbReference>
<dbReference type="CDD" id="cd02511">
    <property type="entry name" value="Beta4Glucosyltransferase"/>
    <property type="match status" value="1"/>
</dbReference>